<keyword evidence="2" id="KW-1185">Reference proteome</keyword>
<name>A0A3N0YRC1_ANAGA</name>
<evidence type="ECO:0000313" key="1">
    <source>
        <dbReference type="EMBL" id="ROL48238.1"/>
    </source>
</evidence>
<protein>
    <submittedName>
        <fullName evidence="1">Uncharacterized protein</fullName>
    </submittedName>
</protein>
<accession>A0A3N0YRC1</accession>
<gene>
    <name evidence="1" type="ORF">DPX16_5632</name>
</gene>
<dbReference type="EMBL" id="RJVU01031169">
    <property type="protein sequence ID" value="ROL48238.1"/>
    <property type="molecule type" value="Genomic_DNA"/>
</dbReference>
<proteinExistence type="predicted"/>
<dbReference type="Proteomes" id="UP000281406">
    <property type="component" value="Unassembled WGS sequence"/>
</dbReference>
<dbReference type="AlphaFoldDB" id="A0A3N0YRC1"/>
<organism evidence="1 2">
    <name type="scientific">Anabarilius grahami</name>
    <name type="common">Kanglang fish</name>
    <name type="synonym">Barilius grahami</name>
    <dbReference type="NCBI Taxonomy" id="495550"/>
    <lineage>
        <taxon>Eukaryota</taxon>
        <taxon>Metazoa</taxon>
        <taxon>Chordata</taxon>
        <taxon>Craniata</taxon>
        <taxon>Vertebrata</taxon>
        <taxon>Euteleostomi</taxon>
        <taxon>Actinopterygii</taxon>
        <taxon>Neopterygii</taxon>
        <taxon>Teleostei</taxon>
        <taxon>Ostariophysi</taxon>
        <taxon>Cypriniformes</taxon>
        <taxon>Xenocyprididae</taxon>
        <taxon>Xenocypridinae</taxon>
        <taxon>Xenocypridinae incertae sedis</taxon>
        <taxon>Anabarilius</taxon>
    </lineage>
</organism>
<reference evidence="1 2" key="1">
    <citation type="submission" date="2018-10" db="EMBL/GenBank/DDBJ databases">
        <title>Genome assembly for a Yunnan-Guizhou Plateau 3E fish, Anabarilius grahami (Regan), and its evolutionary and genetic applications.</title>
        <authorList>
            <person name="Jiang W."/>
        </authorList>
    </citation>
    <scope>NUCLEOTIDE SEQUENCE [LARGE SCALE GENOMIC DNA]</scope>
    <source>
        <strain evidence="1">AG-KIZ</strain>
        <tissue evidence="1">Muscle</tissue>
    </source>
</reference>
<comment type="caution">
    <text evidence="1">The sequence shown here is derived from an EMBL/GenBank/DDBJ whole genome shotgun (WGS) entry which is preliminary data.</text>
</comment>
<sequence length="85" mass="9332">MNRNAVNLALLLGDEFQSGELRSTRGDEAEMEPDQGIQCHSARPLSDATDVLLLHKSLPFSPSHASFDHTLLQGSFRLIETAAKK</sequence>
<evidence type="ECO:0000313" key="2">
    <source>
        <dbReference type="Proteomes" id="UP000281406"/>
    </source>
</evidence>